<feature type="non-terminal residue" evidence="2">
    <location>
        <position position="80"/>
    </location>
</feature>
<dbReference type="Proteomes" id="UP000796761">
    <property type="component" value="Unassembled WGS sequence"/>
</dbReference>
<organism evidence="2 3">
    <name type="scientific">Zosterops borbonicus</name>
    <dbReference type="NCBI Taxonomy" id="364589"/>
    <lineage>
        <taxon>Eukaryota</taxon>
        <taxon>Metazoa</taxon>
        <taxon>Chordata</taxon>
        <taxon>Craniata</taxon>
        <taxon>Vertebrata</taxon>
        <taxon>Euteleostomi</taxon>
        <taxon>Archelosauria</taxon>
        <taxon>Archosauria</taxon>
        <taxon>Dinosauria</taxon>
        <taxon>Saurischia</taxon>
        <taxon>Theropoda</taxon>
        <taxon>Coelurosauria</taxon>
        <taxon>Aves</taxon>
        <taxon>Neognathae</taxon>
        <taxon>Neoaves</taxon>
        <taxon>Telluraves</taxon>
        <taxon>Australaves</taxon>
        <taxon>Passeriformes</taxon>
        <taxon>Sylvioidea</taxon>
        <taxon>Zosteropidae</taxon>
        <taxon>Zosterops</taxon>
    </lineage>
</organism>
<feature type="region of interest" description="Disordered" evidence="1">
    <location>
        <begin position="1"/>
        <end position="22"/>
    </location>
</feature>
<accession>A0A8K1LT06</accession>
<dbReference type="EMBL" id="SWJQ01000037">
    <property type="protein sequence ID" value="TRZ24871.1"/>
    <property type="molecule type" value="Genomic_DNA"/>
</dbReference>
<proteinExistence type="predicted"/>
<evidence type="ECO:0000256" key="1">
    <source>
        <dbReference type="SAM" id="MobiDB-lite"/>
    </source>
</evidence>
<comment type="caution">
    <text evidence="2">The sequence shown here is derived from an EMBL/GenBank/DDBJ whole genome shotgun (WGS) entry which is preliminary data.</text>
</comment>
<evidence type="ECO:0000313" key="3">
    <source>
        <dbReference type="Proteomes" id="UP000796761"/>
    </source>
</evidence>
<dbReference type="AlphaFoldDB" id="A0A8K1LT06"/>
<keyword evidence="3" id="KW-1185">Reference proteome</keyword>
<sequence>VMARERNALPAETSDGNIGRNLGQWNTKLSQGSLMGEKDQAEWQIPHTSAVLGTTIFVSGAKENLLQSCLRAVMDIFPTT</sequence>
<evidence type="ECO:0000313" key="2">
    <source>
        <dbReference type="EMBL" id="TRZ24871.1"/>
    </source>
</evidence>
<protein>
    <submittedName>
        <fullName evidence="2">Uncharacterized protein</fullName>
    </submittedName>
</protein>
<name>A0A8K1LT06_9PASS</name>
<reference evidence="2" key="1">
    <citation type="submission" date="2019-04" db="EMBL/GenBank/DDBJ databases">
        <title>Genome assembly of Zosterops borbonicus 15179.</title>
        <authorList>
            <person name="Leroy T."/>
            <person name="Anselmetti Y."/>
            <person name="Tilak M.-K."/>
            <person name="Nabholz B."/>
        </authorList>
    </citation>
    <scope>NUCLEOTIDE SEQUENCE</scope>
    <source>
        <strain evidence="2">HGM_15179</strain>
        <tissue evidence="2">Muscle</tissue>
    </source>
</reference>
<gene>
    <name evidence="2" type="ORF">HGM15179_002220</name>
</gene>